<evidence type="ECO:0000313" key="2">
    <source>
        <dbReference type="EMBL" id="CRZ11259.1"/>
    </source>
</evidence>
<keyword evidence="1" id="KW-0472">Membrane</keyword>
<feature type="transmembrane region" description="Helical" evidence="1">
    <location>
        <begin position="173"/>
        <end position="193"/>
    </location>
</feature>
<keyword evidence="1" id="KW-1133">Transmembrane helix</keyword>
<reference evidence="2" key="1">
    <citation type="submission" date="2015-04" db="EMBL/GenBank/DDBJ databases">
        <title>The genome sequence of the plant pathogenic Rhizarian Plasmodiophora brassicae reveals insights in its biotrophic life cycle and the origin of chitin synthesis.</title>
        <authorList>
            <person name="Schwelm A."/>
            <person name="Fogelqvist J."/>
            <person name="Knaust A."/>
            <person name="Julke S."/>
            <person name="Lilja T."/>
            <person name="Dhandapani V."/>
            <person name="Bonilla-Rosso G."/>
            <person name="Karlsson M."/>
            <person name="Shevchenko A."/>
            <person name="Choi S.R."/>
            <person name="Kim H.G."/>
            <person name="Park J.Y."/>
            <person name="Lim Y.P."/>
            <person name="Ludwig-Muller J."/>
            <person name="Dixelius C."/>
        </authorList>
    </citation>
    <scope>NUCLEOTIDE SEQUENCE</scope>
    <source>
        <tissue evidence="2">Potato root galls</tissue>
    </source>
</reference>
<keyword evidence="1" id="KW-0812">Transmembrane</keyword>
<protein>
    <submittedName>
        <fullName evidence="2">Uncharacterized protein</fullName>
    </submittedName>
</protein>
<accession>A0A0H5RRB4</accession>
<dbReference type="EMBL" id="HACM01010817">
    <property type="protein sequence ID" value="CRZ11259.1"/>
    <property type="molecule type" value="Transcribed_RNA"/>
</dbReference>
<organism evidence="2">
    <name type="scientific">Spongospora subterranea</name>
    <dbReference type="NCBI Taxonomy" id="70186"/>
    <lineage>
        <taxon>Eukaryota</taxon>
        <taxon>Sar</taxon>
        <taxon>Rhizaria</taxon>
        <taxon>Endomyxa</taxon>
        <taxon>Phytomyxea</taxon>
        <taxon>Plasmodiophorida</taxon>
        <taxon>Plasmodiophoridae</taxon>
        <taxon>Spongospora</taxon>
    </lineage>
</organism>
<feature type="non-terminal residue" evidence="2">
    <location>
        <position position="1"/>
    </location>
</feature>
<dbReference type="AlphaFoldDB" id="A0A0H5RRB4"/>
<evidence type="ECO:0000256" key="1">
    <source>
        <dbReference type="SAM" id="Phobius"/>
    </source>
</evidence>
<sequence>SIHILIELLCRPETNGADNVRFGWSISVPLNHDIMAMSQAQVRAELHLCFQTLYSSLGIDTRRIVAPSLQAINHTNAVFELTILTGSTSDSLSEGFRVAQGFTDEMQNSKSTLRERCMLMYAPQPPVEIPIAFQRLMLCKDGEYYVISDGKYSTSCHDVAMATAGSSTANTTFIVIGTVMIFLSVLGLVRIIVLRRRRNQETTISTNPVPASCLVFDSFQKPAYPKHSRVFSEFTPVAAGSSLYTDPWTISPVFGKDVTLAQTDELRMPRRESYRLQTLATDSEAEL</sequence>
<proteinExistence type="predicted"/>
<name>A0A0H5RRB4_9EUKA</name>